<gene>
    <name evidence="2" type="ORF">Adt_02770</name>
</gene>
<proteinExistence type="predicted"/>
<evidence type="ECO:0000256" key="1">
    <source>
        <dbReference type="SAM" id="MobiDB-lite"/>
    </source>
</evidence>
<organism evidence="2 3">
    <name type="scientific">Abeliophyllum distichum</name>
    <dbReference type="NCBI Taxonomy" id="126358"/>
    <lineage>
        <taxon>Eukaryota</taxon>
        <taxon>Viridiplantae</taxon>
        <taxon>Streptophyta</taxon>
        <taxon>Embryophyta</taxon>
        <taxon>Tracheophyta</taxon>
        <taxon>Spermatophyta</taxon>
        <taxon>Magnoliopsida</taxon>
        <taxon>eudicotyledons</taxon>
        <taxon>Gunneridae</taxon>
        <taxon>Pentapetalae</taxon>
        <taxon>asterids</taxon>
        <taxon>lamiids</taxon>
        <taxon>Lamiales</taxon>
        <taxon>Oleaceae</taxon>
        <taxon>Forsythieae</taxon>
        <taxon>Abeliophyllum</taxon>
    </lineage>
</organism>
<keyword evidence="3" id="KW-1185">Reference proteome</keyword>
<evidence type="ECO:0000313" key="2">
    <source>
        <dbReference type="EMBL" id="KAL2541792.1"/>
    </source>
</evidence>
<evidence type="ECO:0000313" key="3">
    <source>
        <dbReference type="Proteomes" id="UP001604336"/>
    </source>
</evidence>
<dbReference type="EMBL" id="JBFOLK010000001">
    <property type="protein sequence ID" value="KAL2541792.1"/>
    <property type="molecule type" value="Genomic_DNA"/>
</dbReference>
<comment type="caution">
    <text evidence="2">The sequence shown here is derived from an EMBL/GenBank/DDBJ whole genome shotgun (WGS) entry which is preliminary data.</text>
</comment>
<accession>A0ABD1VWV6</accession>
<dbReference type="AlphaFoldDB" id="A0ABD1VWV6"/>
<name>A0ABD1VWV6_9LAMI</name>
<dbReference type="Proteomes" id="UP001604336">
    <property type="component" value="Unassembled WGS sequence"/>
</dbReference>
<feature type="region of interest" description="Disordered" evidence="1">
    <location>
        <begin position="38"/>
        <end position="57"/>
    </location>
</feature>
<reference evidence="3" key="1">
    <citation type="submission" date="2024-07" db="EMBL/GenBank/DDBJ databases">
        <title>Two chromosome-level genome assemblies of Korean endemic species Abeliophyllum distichum and Forsythia ovata (Oleaceae).</title>
        <authorList>
            <person name="Jang H."/>
        </authorList>
    </citation>
    <scope>NUCLEOTIDE SEQUENCE [LARGE SCALE GENOMIC DNA]</scope>
</reference>
<protein>
    <submittedName>
        <fullName evidence="2">Uncharacterized protein</fullName>
    </submittedName>
</protein>
<sequence>MPPIVASNYILANKFKNDEHDEETMEEDEEVVCTLESKEGMSVGNQLTQNKDEEDGDGMIDIEEEIDLEGLQIEVNKVNCLEEGRFTKELEGDLERIAKPGYAQAQDPLRKINLGDEEEDLSTFISQLLDK</sequence>